<evidence type="ECO:0000313" key="10">
    <source>
        <dbReference type="EMBL" id="HJE51345.1"/>
    </source>
</evidence>
<dbReference type="NCBIfam" id="NF004231">
    <property type="entry name" value="PRK05679.1"/>
    <property type="match status" value="1"/>
</dbReference>
<dbReference type="PIRSF" id="PIRSF000190">
    <property type="entry name" value="Pyd_amn-ph_oxd"/>
    <property type="match status" value="1"/>
</dbReference>
<feature type="binding site" evidence="5 7">
    <location>
        <position position="182"/>
    </location>
    <ligand>
        <name>FMN</name>
        <dbReference type="ChEBI" id="CHEBI:58210"/>
    </ligand>
</feature>
<keyword evidence="2 5" id="KW-0285">Flavoprotein</keyword>
<dbReference type="InterPro" id="IPR011576">
    <property type="entry name" value="Pyridox_Oxase_N"/>
</dbReference>
<feature type="binding site" evidence="5 6">
    <location>
        <position position="124"/>
    </location>
    <ligand>
        <name>substrate</name>
    </ligand>
</feature>
<feature type="binding site" evidence="5 7">
    <location>
        <position position="102"/>
    </location>
    <ligand>
        <name>FMN</name>
        <dbReference type="ChEBI" id="CHEBI:58210"/>
    </ligand>
</feature>
<dbReference type="InterPro" id="IPR012349">
    <property type="entry name" value="Split_barrel_FMN-bd"/>
</dbReference>
<feature type="binding site" evidence="5 7">
    <location>
        <position position="80"/>
    </location>
    <ligand>
        <name>FMN</name>
        <dbReference type="ChEBI" id="CHEBI:58210"/>
    </ligand>
</feature>
<dbReference type="SUPFAM" id="SSF50475">
    <property type="entry name" value="FMN-binding split barrel"/>
    <property type="match status" value="1"/>
</dbReference>
<gene>
    <name evidence="5 10" type="primary">pdxH</name>
    <name evidence="10" type="ORF">K8V15_05110</name>
</gene>
<comment type="caution">
    <text evidence="5">Lacks conserved residue(s) required for the propagation of feature annotation.</text>
</comment>
<evidence type="ECO:0000259" key="8">
    <source>
        <dbReference type="Pfam" id="PF01243"/>
    </source>
</evidence>
<evidence type="ECO:0000313" key="11">
    <source>
        <dbReference type="Proteomes" id="UP000712713"/>
    </source>
</evidence>
<keyword evidence="3 5" id="KW-0288">FMN</keyword>
<dbReference type="EC" id="1.4.3.5" evidence="5"/>
<dbReference type="Gene3D" id="2.30.110.10">
    <property type="entry name" value="Electron Transport, Fmn-binding Protein, Chain A"/>
    <property type="match status" value="1"/>
</dbReference>
<dbReference type="GO" id="GO:0010181">
    <property type="term" value="F:FMN binding"/>
    <property type="evidence" value="ECO:0007669"/>
    <property type="project" value="UniProtKB-UniRule"/>
</dbReference>
<dbReference type="Proteomes" id="UP000712713">
    <property type="component" value="Unassembled WGS sequence"/>
</dbReference>
<dbReference type="PANTHER" id="PTHR10851:SF0">
    <property type="entry name" value="PYRIDOXINE-5'-PHOSPHATE OXIDASE"/>
    <property type="match status" value="1"/>
</dbReference>
<comment type="cofactor">
    <cofactor evidence="5 7">
        <name>FMN</name>
        <dbReference type="ChEBI" id="CHEBI:58210"/>
    </cofactor>
    <text evidence="5 7">Binds 1 FMN per subunit.</text>
</comment>
<dbReference type="NCBIfam" id="TIGR00558">
    <property type="entry name" value="pdxH"/>
    <property type="match status" value="1"/>
</dbReference>
<dbReference type="InterPro" id="IPR019740">
    <property type="entry name" value="Pyridox_Oxase_CS"/>
</dbReference>
<evidence type="ECO:0000256" key="5">
    <source>
        <dbReference type="HAMAP-Rule" id="MF_01629"/>
    </source>
</evidence>
<reference evidence="10" key="2">
    <citation type="submission" date="2021-09" db="EMBL/GenBank/DDBJ databases">
        <authorList>
            <person name="Gilroy R."/>
        </authorList>
    </citation>
    <scope>NUCLEOTIDE SEQUENCE</scope>
    <source>
        <strain evidence="10">ChiGjej3B3-7470</strain>
    </source>
</reference>
<evidence type="ECO:0000259" key="9">
    <source>
        <dbReference type="Pfam" id="PF10590"/>
    </source>
</evidence>
<feature type="binding site" evidence="6">
    <location>
        <begin position="8"/>
        <end position="11"/>
    </location>
    <ligand>
        <name>substrate</name>
    </ligand>
</feature>
<dbReference type="PROSITE" id="PS01064">
    <property type="entry name" value="PYRIDOX_OXIDASE"/>
    <property type="match status" value="1"/>
</dbReference>
<comment type="caution">
    <text evidence="10">The sequence shown here is derived from an EMBL/GenBank/DDBJ whole genome shotgun (WGS) entry which is preliminary data.</text>
</comment>
<dbReference type="HAMAP" id="MF_01629">
    <property type="entry name" value="PdxH"/>
    <property type="match status" value="1"/>
</dbReference>
<sequence length="209" mass="23646">MANLHDIRRDYTGDEIPLLDEPWRLFDRWVDDAVASGEAEPTAMTLATVDAEGQPHARIVLLKEASPRGLVFFTNYISAKGQEIAANVKVSASFWWPTLMRQIRATGTAYRIPQAESEAYFATRPRASQIGAWASAQSSPLGSRQQLVEAEAEMERRFEGQDVPCPPGWGGYRIDVARIEFWQGMPSRLHDRVVYHRHGSGWRTHRLQP</sequence>
<dbReference type="AlphaFoldDB" id="A0A921EPK7"/>
<evidence type="ECO:0000256" key="6">
    <source>
        <dbReference type="PIRSR" id="PIRSR000190-1"/>
    </source>
</evidence>
<comment type="pathway">
    <text evidence="5">Cofactor metabolism; pyridoxal 5'-phosphate salvage; pyridoxal 5'-phosphate from pyridoxamine 5'-phosphate: step 1/1.</text>
</comment>
<feature type="domain" description="Pyridoxamine 5'-phosphate oxidase N-terminal" evidence="8">
    <location>
        <begin position="32"/>
        <end position="147"/>
    </location>
</feature>
<feature type="binding site" evidence="5 7">
    <location>
        <begin position="58"/>
        <end position="63"/>
    </location>
    <ligand>
        <name>FMN</name>
        <dbReference type="ChEBI" id="CHEBI:58210"/>
    </ligand>
</feature>
<keyword evidence="4 5" id="KW-0560">Oxidoreductase</keyword>
<feature type="domain" description="Pyridoxine 5'-phosphate oxidase dimerisation C-terminal" evidence="9">
    <location>
        <begin position="169"/>
        <end position="209"/>
    </location>
</feature>
<dbReference type="PANTHER" id="PTHR10851">
    <property type="entry name" value="PYRIDOXINE-5-PHOSPHATE OXIDASE"/>
    <property type="match status" value="1"/>
</dbReference>
<comment type="similarity">
    <text evidence="1 5">Belongs to the pyridoxamine 5'-phosphate oxidase family.</text>
</comment>
<comment type="catalytic activity">
    <reaction evidence="5">
        <text>pyridoxine 5'-phosphate + O2 = pyridoxal 5'-phosphate + H2O2</text>
        <dbReference type="Rhea" id="RHEA:15149"/>
        <dbReference type="ChEBI" id="CHEBI:15379"/>
        <dbReference type="ChEBI" id="CHEBI:16240"/>
        <dbReference type="ChEBI" id="CHEBI:58589"/>
        <dbReference type="ChEBI" id="CHEBI:597326"/>
        <dbReference type="EC" id="1.4.3.5"/>
    </reaction>
</comment>
<evidence type="ECO:0000256" key="2">
    <source>
        <dbReference type="ARBA" id="ARBA00022630"/>
    </source>
</evidence>
<keyword evidence="5" id="KW-0664">Pyridoxine biosynthesis</keyword>
<dbReference type="GO" id="GO:0008615">
    <property type="term" value="P:pyridoxine biosynthetic process"/>
    <property type="evidence" value="ECO:0007669"/>
    <property type="project" value="UniProtKB-UniRule"/>
</dbReference>
<dbReference type="GO" id="GO:0004733">
    <property type="term" value="F:pyridoxamine phosphate oxidase activity"/>
    <property type="evidence" value="ECO:0007669"/>
    <property type="project" value="UniProtKB-UniRule"/>
</dbReference>
<dbReference type="InterPro" id="IPR019576">
    <property type="entry name" value="Pyridoxamine_oxidase_dimer_C"/>
</dbReference>
<evidence type="ECO:0000256" key="1">
    <source>
        <dbReference type="ARBA" id="ARBA00007301"/>
    </source>
</evidence>
<comment type="pathway">
    <text evidence="5">Cofactor metabolism; pyridoxal 5'-phosphate salvage; pyridoxal 5'-phosphate from pyridoxine 5'-phosphate: step 1/1.</text>
</comment>
<feature type="binding site" evidence="5 6">
    <location>
        <position position="63"/>
    </location>
    <ligand>
        <name>substrate</name>
    </ligand>
</feature>
<dbReference type="EMBL" id="DYZF01000126">
    <property type="protein sequence ID" value="HJE51345.1"/>
    <property type="molecule type" value="Genomic_DNA"/>
</dbReference>
<protein>
    <recommendedName>
        <fullName evidence="5">Pyridoxine/pyridoxamine 5'-phosphate oxidase</fullName>
        <ecNumber evidence="5">1.4.3.5</ecNumber>
    </recommendedName>
    <alternativeName>
        <fullName evidence="5">PNP/PMP oxidase</fullName>
        <shortName evidence="5">PNPOx</shortName>
    </alternativeName>
    <alternativeName>
        <fullName evidence="5">Pyridoxal 5'-phosphate synthase</fullName>
    </alternativeName>
</protein>
<comment type="catalytic activity">
    <reaction evidence="5">
        <text>pyridoxamine 5'-phosphate + O2 + H2O = pyridoxal 5'-phosphate + H2O2 + NH4(+)</text>
        <dbReference type="Rhea" id="RHEA:15817"/>
        <dbReference type="ChEBI" id="CHEBI:15377"/>
        <dbReference type="ChEBI" id="CHEBI:15379"/>
        <dbReference type="ChEBI" id="CHEBI:16240"/>
        <dbReference type="ChEBI" id="CHEBI:28938"/>
        <dbReference type="ChEBI" id="CHEBI:58451"/>
        <dbReference type="ChEBI" id="CHEBI:597326"/>
        <dbReference type="EC" id="1.4.3.5"/>
    </reaction>
</comment>
<dbReference type="InterPro" id="IPR000659">
    <property type="entry name" value="Pyridox_Oxase"/>
</dbReference>
<comment type="subunit">
    <text evidence="5">Homodimer.</text>
</comment>
<comment type="function">
    <text evidence="5">Catalyzes the oxidation of either pyridoxine 5'-phosphate (PNP) or pyridoxamine 5'-phosphate (PMP) into pyridoxal 5'-phosphate (PLP).</text>
</comment>
<evidence type="ECO:0000256" key="4">
    <source>
        <dbReference type="ARBA" id="ARBA00023002"/>
    </source>
</evidence>
<dbReference type="Pfam" id="PF01243">
    <property type="entry name" value="PNPOx_N"/>
    <property type="match status" value="1"/>
</dbReference>
<proteinExistence type="inferred from homology"/>
<feature type="binding site" evidence="5 7">
    <location>
        <begin position="137"/>
        <end position="138"/>
    </location>
    <ligand>
        <name>FMN</name>
        <dbReference type="ChEBI" id="CHEBI:58210"/>
    </ligand>
</feature>
<feature type="binding site" evidence="5 7">
    <location>
        <position position="192"/>
    </location>
    <ligand>
        <name>FMN</name>
        <dbReference type="ChEBI" id="CHEBI:58210"/>
    </ligand>
</feature>
<feature type="binding site" evidence="5 6">
    <location>
        <position position="120"/>
    </location>
    <ligand>
        <name>substrate</name>
    </ligand>
</feature>
<name>A0A921EPK7_9ACTN</name>
<reference evidence="10" key="1">
    <citation type="journal article" date="2021" name="PeerJ">
        <title>Extensive microbial diversity within the chicken gut microbiome revealed by metagenomics and culture.</title>
        <authorList>
            <person name="Gilroy R."/>
            <person name="Ravi A."/>
            <person name="Getino M."/>
            <person name="Pursley I."/>
            <person name="Horton D.L."/>
            <person name="Alikhan N.F."/>
            <person name="Baker D."/>
            <person name="Gharbi K."/>
            <person name="Hall N."/>
            <person name="Watson M."/>
            <person name="Adriaenssens E.M."/>
            <person name="Foster-Nyarko E."/>
            <person name="Jarju S."/>
            <person name="Secka A."/>
            <person name="Antonio M."/>
            <person name="Oren A."/>
            <person name="Chaudhuri R.R."/>
            <person name="La Ragione R."/>
            <person name="Hildebrand F."/>
            <person name="Pallen M.J."/>
        </authorList>
    </citation>
    <scope>NUCLEOTIDE SEQUENCE</scope>
    <source>
        <strain evidence="10">ChiGjej3B3-7470</strain>
    </source>
</reference>
<accession>A0A921EPK7</accession>
<organism evidence="10 11">
    <name type="scientific">Tessaracoccus flavescens</name>
    <dbReference type="NCBI Taxonomy" id="399497"/>
    <lineage>
        <taxon>Bacteria</taxon>
        <taxon>Bacillati</taxon>
        <taxon>Actinomycetota</taxon>
        <taxon>Actinomycetes</taxon>
        <taxon>Propionibacteriales</taxon>
        <taxon>Propionibacteriaceae</taxon>
        <taxon>Tessaracoccus</taxon>
    </lineage>
</organism>
<evidence type="ECO:0000256" key="3">
    <source>
        <dbReference type="ARBA" id="ARBA00022643"/>
    </source>
</evidence>
<feature type="binding site" evidence="5 6">
    <location>
        <begin position="188"/>
        <end position="190"/>
    </location>
    <ligand>
        <name>substrate</name>
    </ligand>
</feature>
<dbReference type="Pfam" id="PF10590">
    <property type="entry name" value="PNP_phzG_C"/>
    <property type="match status" value="1"/>
</dbReference>
<feature type="binding site" evidence="5 6">
    <location>
        <position position="128"/>
    </location>
    <ligand>
        <name>substrate</name>
    </ligand>
</feature>
<feature type="binding site" evidence="5 7">
    <location>
        <begin position="73"/>
        <end position="74"/>
    </location>
    <ligand>
        <name>FMN</name>
        <dbReference type="ChEBI" id="CHEBI:58210"/>
    </ligand>
</feature>
<evidence type="ECO:0000256" key="7">
    <source>
        <dbReference type="PIRSR" id="PIRSR000190-2"/>
    </source>
</evidence>